<sequence length="154" mass="16954">MPIPSLTMSIYDAILSAALNRDILAMLEYRDLIFLSSTICPTYAFDPTPSELNGDCGPVHPLINTYENPGLTTFFLEVVLGPHLDLLSPDELKQPDDIIYPLLAARLRAKLTRAGDSGHILLLVLGPECPGEESRPGGLNKLRLRVLEVLCRML</sequence>
<organism evidence="1 2">
    <name type="scientific">Cutaneotrichosporon oleaginosum</name>
    <dbReference type="NCBI Taxonomy" id="879819"/>
    <lineage>
        <taxon>Eukaryota</taxon>
        <taxon>Fungi</taxon>
        <taxon>Dikarya</taxon>
        <taxon>Basidiomycota</taxon>
        <taxon>Agaricomycotina</taxon>
        <taxon>Tremellomycetes</taxon>
        <taxon>Trichosporonales</taxon>
        <taxon>Trichosporonaceae</taxon>
        <taxon>Cutaneotrichosporon</taxon>
    </lineage>
</organism>
<accession>A0A0J0XZ98</accession>
<evidence type="ECO:0000313" key="1">
    <source>
        <dbReference type="EMBL" id="KLT46366.1"/>
    </source>
</evidence>
<dbReference type="EMBL" id="KQ087177">
    <property type="protein sequence ID" value="KLT46366.1"/>
    <property type="molecule type" value="Genomic_DNA"/>
</dbReference>
<dbReference type="Proteomes" id="UP000053611">
    <property type="component" value="Unassembled WGS sequence"/>
</dbReference>
<dbReference type="RefSeq" id="XP_018282857.1">
    <property type="nucleotide sequence ID" value="XM_018426249.1"/>
</dbReference>
<name>A0A0J0XZ98_9TREE</name>
<proteinExistence type="predicted"/>
<protein>
    <submittedName>
        <fullName evidence="1">Uncharacterized protein</fullName>
    </submittedName>
</protein>
<keyword evidence="2" id="KW-1185">Reference proteome</keyword>
<evidence type="ECO:0000313" key="2">
    <source>
        <dbReference type="Proteomes" id="UP000053611"/>
    </source>
</evidence>
<dbReference type="GeneID" id="28986852"/>
<gene>
    <name evidence="1" type="ORF">CC85DRAFT_324696</name>
</gene>
<reference evidence="1 2" key="1">
    <citation type="submission" date="2015-03" db="EMBL/GenBank/DDBJ databases">
        <title>Genomics and transcriptomics of the oil-accumulating basidiomycete yeast T. oleaginosus allow insights into substrate utilization and the diverse evolutionary trajectories of mating systems in fungi.</title>
        <authorList>
            <consortium name="DOE Joint Genome Institute"/>
            <person name="Kourist R."/>
            <person name="Kracht O."/>
            <person name="Bracharz F."/>
            <person name="Lipzen A."/>
            <person name="Nolan M."/>
            <person name="Ohm R."/>
            <person name="Grigoriev I."/>
            <person name="Sun S."/>
            <person name="Heitman J."/>
            <person name="Bruck T."/>
            <person name="Nowrousian M."/>
        </authorList>
    </citation>
    <scope>NUCLEOTIDE SEQUENCE [LARGE SCALE GENOMIC DNA]</scope>
    <source>
        <strain evidence="1 2">IBC0246</strain>
    </source>
</reference>
<dbReference type="AlphaFoldDB" id="A0A0J0XZ98"/>